<protein>
    <submittedName>
        <fullName evidence="7">Thiolase family protein</fullName>
    </submittedName>
</protein>
<dbReference type="PANTHER" id="PTHR43853:SF3">
    <property type="entry name" value="ACETYL-COA C-ACETYLTRANSFERASE YHFS-RELATED"/>
    <property type="match status" value="1"/>
</dbReference>
<feature type="domain" description="Thiolase N-terminal" evidence="5">
    <location>
        <begin position="5"/>
        <end position="252"/>
    </location>
</feature>
<dbReference type="InterPro" id="IPR016039">
    <property type="entry name" value="Thiolase-like"/>
</dbReference>
<evidence type="ECO:0000256" key="3">
    <source>
        <dbReference type="ARBA" id="ARBA00023315"/>
    </source>
</evidence>
<dbReference type="NCBIfam" id="TIGR01930">
    <property type="entry name" value="AcCoA-C-Actrans"/>
    <property type="match status" value="1"/>
</dbReference>
<keyword evidence="8" id="KW-1185">Reference proteome</keyword>
<dbReference type="InterPro" id="IPR020617">
    <property type="entry name" value="Thiolase_C"/>
</dbReference>
<dbReference type="InterPro" id="IPR050215">
    <property type="entry name" value="Thiolase-like_sf_Thiolase"/>
</dbReference>
<feature type="domain" description="Thiolase C-terminal" evidence="6">
    <location>
        <begin position="260"/>
        <end position="380"/>
    </location>
</feature>
<dbReference type="CDD" id="cd00751">
    <property type="entry name" value="thiolase"/>
    <property type="match status" value="1"/>
</dbReference>
<dbReference type="Gene3D" id="3.40.47.10">
    <property type="match status" value="2"/>
</dbReference>
<dbReference type="InterPro" id="IPR020613">
    <property type="entry name" value="Thiolase_CS"/>
</dbReference>
<comment type="caution">
    <text evidence="7">The sequence shown here is derived from an EMBL/GenBank/DDBJ whole genome shotgun (WGS) entry which is preliminary data.</text>
</comment>
<dbReference type="PANTHER" id="PTHR43853">
    <property type="entry name" value="3-KETOACYL-COA THIOLASE, PEROXISOMAL"/>
    <property type="match status" value="1"/>
</dbReference>
<evidence type="ECO:0000259" key="5">
    <source>
        <dbReference type="Pfam" id="PF00108"/>
    </source>
</evidence>
<evidence type="ECO:0000259" key="6">
    <source>
        <dbReference type="Pfam" id="PF02803"/>
    </source>
</evidence>
<keyword evidence="2 4" id="KW-0808">Transferase</keyword>
<evidence type="ECO:0000256" key="4">
    <source>
        <dbReference type="RuleBase" id="RU003557"/>
    </source>
</evidence>
<dbReference type="SUPFAM" id="SSF53901">
    <property type="entry name" value="Thiolase-like"/>
    <property type="match status" value="2"/>
</dbReference>
<sequence>MKEAVLVMAKRTPVGKIGGQLSTLEPEQLLAPLIRDLVTEAKLPPEWISDVIIGNTVGPGGNIARKSVLEAGLPVSVPGVTIDRQCGSGLEAIIMAARFIQCGAGDLFLAGGVESASRAPWKLLRPAALTGTPTLYTRAPFTPAAFGDPDMGLAAEHVADKYGVSREEQDRYALESHLKAVHAQRTGRYAPELVPLQVNGYRITADECPRPDTSLEKLRSLPPVFAPNGTVTAGNACPVNDGAALALMMSRETCEQLSLTPVLRFVDSQAAGVDPRYPGIGPVPAVRQLLSRQRLNIDDVDIVEFNEAFASQVLASLRELQLPREKVNPGGGALALGHPYGASGAILMTRLYSEMLQHPYRRGLATLGIGGGMGLAVLVEPVL</sequence>
<accession>A0ABX2DTZ3</accession>
<organism evidence="7 8">
    <name type="scientific">Paenibacillus tritici</name>
    <dbReference type="NCBI Taxonomy" id="1873425"/>
    <lineage>
        <taxon>Bacteria</taxon>
        <taxon>Bacillati</taxon>
        <taxon>Bacillota</taxon>
        <taxon>Bacilli</taxon>
        <taxon>Bacillales</taxon>
        <taxon>Paenibacillaceae</taxon>
        <taxon>Paenibacillus</taxon>
    </lineage>
</organism>
<dbReference type="EMBL" id="JABMKX010000011">
    <property type="protein sequence ID" value="NQX47845.1"/>
    <property type="molecule type" value="Genomic_DNA"/>
</dbReference>
<evidence type="ECO:0000313" key="7">
    <source>
        <dbReference type="EMBL" id="NQX47845.1"/>
    </source>
</evidence>
<dbReference type="Pfam" id="PF00108">
    <property type="entry name" value="Thiolase_N"/>
    <property type="match status" value="1"/>
</dbReference>
<keyword evidence="3 4" id="KW-0012">Acyltransferase</keyword>
<dbReference type="RefSeq" id="WP_173137376.1">
    <property type="nucleotide sequence ID" value="NZ_JABMKX010000011.1"/>
</dbReference>
<name>A0ABX2DTZ3_9BACL</name>
<dbReference type="InterPro" id="IPR020616">
    <property type="entry name" value="Thiolase_N"/>
</dbReference>
<evidence type="ECO:0000256" key="2">
    <source>
        <dbReference type="ARBA" id="ARBA00022679"/>
    </source>
</evidence>
<reference evidence="7 8" key="1">
    <citation type="submission" date="2020-05" db="EMBL/GenBank/DDBJ databases">
        <title>Paenibacillus glebae, sp. nov., Paenibacillus humi sp. nov., Paenibacillus pedi sp. nov., Paenibacillus terrestris sp. nov. and Paenibacillus terricola sp. nov., isolated from a forest top soil sample.</title>
        <authorList>
            <person name="Qi S."/>
            <person name="Carlier A."/>
            <person name="Cnockaert M."/>
            <person name="Vandamme P."/>
        </authorList>
    </citation>
    <scope>NUCLEOTIDE SEQUENCE [LARGE SCALE GENOMIC DNA]</scope>
    <source>
        <strain evidence="7 8">LMG 29502</strain>
    </source>
</reference>
<proteinExistence type="inferred from homology"/>
<evidence type="ECO:0000256" key="1">
    <source>
        <dbReference type="ARBA" id="ARBA00010982"/>
    </source>
</evidence>
<comment type="similarity">
    <text evidence="1 4">Belongs to the thiolase-like superfamily. Thiolase family.</text>
</comment>
<dbReference type="PIRSF" id="PIRSF000429">
    <property type="entry name" value="Ac-CoA_Ac_transf"/>
    <property type="match status" value="1"/>
</dbReference>
<gene>
    <name evidence="7" type="ORF">HQN87_21200</name>
</gene>
<dbReference type="Proteomes" id="UP000711047">
    <property type="component" value="Unassembled WGS sequence"/>
</dbReference>
<dbReference type="InterPro" id="IPR002155">
    <property type="entry name" value="Thiolase"/>
</dbReference>
<evidence type="ECO:0000313" key="8">
    <source>
        <dbReference type="Proteomes" id="UP000711047"/>
    </source>
</evidence>
<dbReference type="PROSITE" id="PS00737">
    <property type="entry name" value="THIOLASE_2"/>
    <property type="match status" value="1"/>
</dbReference>
<dbReference type="Pfam" id="PF02803">
    <property type="entry name" value="Thiolase_C"/>
    <property type="match status" value="1"/>
</dbReference>